<name>A0AAD7TAR5_9TELE</name>
<dbReference type="Proteomes" id="UP001221898">
    <property type="component" value="Unassembled WGS sequence"/>
</dbReference>
<dbReference type="AlphaFoldDB" id="A0AAD7TAR5"/>
<evidence type="ECO:0000313" key="2">
    <source>
        <dbReference type="Proteomes" id="UP001221898"/>
    </source>
</evidence>
<sequence length="74" mass="7846">MKALSSLSPAHISLEAWPHVGGVTAVSDQERENWRCVPSVGSPPVASKAPERRPAHIVKLSGGACTLLGMEEEE</sequence>
<gene>
    <name evidence="1" type="ORF">AAFF_G00223540</name>
</gene>
<comment type="caution">
    <text evidence="1">The sequence shown here is derived from an EMBL/GenBank/DDBJ whole genome shotgun (WGS) entry which is preliminary data.</text>
</comment>
<accession>A0AAD7TAR5</accession>
<reference evidence="1" key="1">
    <citation type="journal article" date="2023" name="Science">
        <title>Genome structures resolve the early diversification of teleost fishes.</title>
        <authorList>
            <person name="Parey E."/>
            <person name="Louis A."/>
            <person name="Montfort J."/>
            <person name="Bouchez O."/>
            <person name="Roques C."/>
            <person name="Iampietro C."/>
            <person name="Lluch J."/>
            <person name="Castinel A."/>
            <person name="Donnadieu C."/>
            <person name="Desvignes T."/>
            <person name="Floi Bucao C."/>
            <person name="Jouanno E."/>
            <person name="Wen M."/>
            <person name="Mejri S."/>
            <person name="Dirks R."/>
            <person name="Jansen H."/>
            <person name="Henkel C."/>
            <person name="Chen W.J."/>
            <person name="Zahm M."/>
            <person name="Cabau C."/>
            <person name="Klopp C."/>
            <person name="Thompson A.W."/>
            <person name="Robinson-Rechavi M."/>
            <person name="Braasch I."/>
            <person name="Lecointre G."/>
            <person name="Bobe J."/>
            <person name="Postlethwait J.H."/>
            <person name="Berthelot C."/>
            <person name="Roest Crollius H."/>
            <person name="Guiguen Y."/>
        </authorList>
    </citation>
    <scope>NUCLEOTIDE SEQUENCE</scope>
    <source>
        <strain evidence="1">NC1722</strain>
    </source>
</reference>
<protein>
    <submittedName>
        <fullName evidence="1">Uncharacterized protein</fullName>
    </submittedName>
</protein>
<dbReference type="EMBL" id="JAINUG010000003">
    <property type="protein sequence ID" value="KAJ8417511.1"/>
    <property type="molecule type" value="Genomic_DNA"/>
</dbReference>
<proteinExistence type="predicted"/>
<keyword evidence="2" id="KW-1185">Reference proteome</keyword>
<evidence type="ECO:0000313" key="1">
    <source>
        <dbReference type="EMBL" id="KAJ8417511.1"/>
    </source>
</evidence>
<organism evidence="1 2">
    <name type="scientific">Aldrovandia affinis</name>
    <dbReference type="NCBI Taxonomy" id="143900"/>
    <lineage>
        <taxon>Eukaryota</taxon>
        <taxon>Metazoa</taxon>
        <taxon>Chordata</taxon>
        <taxon>Craniata</taxon>
        <taxon>Vertebrata</taxon>
        <taxon>Euteleostomi</taxon>
        <taxon>Actinopterygii</taxon>
        <taxon>Neopterygii</taxon>
        <taxon>Teleostei</taxon>
        <taxon>Notacanthiformes</taxon>
        <taxon>Halosauridae</taxon>
        <taxon>Aldrovandia</taxon>
    </lineage>
</organism>